<evidence type="ECO:0000256" key="4">
    <source>
        <dbReference type="SAM" id="SignalP"/>
    </source>
</evidence>
<reference evidence="6" key="2">
    <citation type="submission" date="2025-09" db="UniProtKB">
        <authorList>
            <consortium name="Ensembl"/>
        </authorList>
    </citation>
    <scope>IDENTIFICATION</scope>
</reference>
<dbReference type="Gene3D" id="1.10.238.10">
    <property type="entry name" value="EF-hand"/>
    <property type="match status" value="1"/>
</dbReference>
<evidence type="ECO:0000256" key="1">
    <source>
        <dbReference type="ARBA" id="ARBA00006431"/>
    </source>
</evidence>
<dbReference type="InterPro" id="IPR018247">
    <property type="entry name" value="EF_Hand_1_Ca_BS"/>
</dbReference>
<dbReference type="Pfam" id="PF13202">
    <property type="entry name" value="EF-hand_5"/>
    <property type="match status" value="2"/>
</dbReference>
<evidence type="ECO:0000313" key="6">
    <source>
        <dbReference type="Ensembl" id="ENSAZOP00000012498.1"/>
    </source>
</evidence>
<protein>
    <recommendedName>
        <fullName evidence="5">EF-hand domain-containing protein</fullName>
    </recommendedName>
</protein>
<organism evidence="6 7">
    <name type="scientific">Anas zonorhyncha</name>
    <name type="common">Eastern spot-billed duck</name>
    <dbReference type="NCBI Taxonomy" id="75864"/>
    <lineage>
        <taxon>Eukaryota</taxon>
        <taxon>Metazoa</taxon>
        <taxon>Chordata</taxon>
        <taxon>Craniata</taxon>
        <taxon>Vertebrata</taxon>
        <taxon>Euteleostomi</taxon>
        <taxon>Archelosauria</taxon>
        <taxon>Archosauria</taxon>
        <taxon>Dinosauria</taxon>
        <taxon>Saurischia</taxon>
        <taxon>Theropoda</taxon>
        <taxon>Coelurosauria</taxon>
        <taxon>Aves</taxon>
        <taxon>Neognathae</taxon>
        <taxon>Galloanserae</taxon>
        <taxon>Anseriformes</taxon>
        <taxon>Anatidae</taxon>
        <taxon>Anatinae</taxon>
        <taxon>Anas</taxon>
    </lineage>
</organism>
<dbReference type="PANTHER" id="PTHR10827:SF47">
    <property type="entry name" value="RETICULOCALBIN-3"/>
    <property type="match status" value="1"/>
</dbReference>
<dbReference type="Proteomes" id="UP000694549">
    <property type="component" value="Unplaced"/>
</dbReference>
<dbReference type="AlphaFoldDB" id="A0A8B9ZSX8"/>
<evidence type="ECO:0000256" key="3">
    <source>
        <dbReference type="ARBA" id="ARBA00022837"/>
    </source>
</evidence>
<evidence type="ECO:0000313" key="7">
    <source>
        <dbReference type="Proteomes" id="UP000694549"/>
    </source>
</evidence>
<evidence type="ECO:0000256" key="2">
    <source>
        <dbReference type="ARBA" id="ARBA00022723"/>
    </source>
</evidence>
<keyword evidence="7" id="KW-1185">Reference proteome</keyword>
<accession>A0A8B9ZSX8</accession>
<keyword evidence="2" id="KW-0479">Metal-binding</keyword>
<dbReference type="InterPro" id="IPR011992">
    <property type="entry name" value="EF-hand-dom_pair"/>
</dbReference>
<dbReference type="SUPFAM" id="SSF47473">
    <property type="entry name" value="EF-hand"/>
    <property type="match status" value="1"/>
</dbReference>
<proteinExistence type="inferred from homology"/>
<reference evidence="6" key="1">
    <citation type="submission" date="2025-08" db="UniProtKB">
        <authorList>
            <consortium name="Ensembl"/>
        </authorList>
    </citation>
    <scope>IDENTIFICATION</scope>
</reference>
<sequence length="251" mass="27442">MRPPRMLRGGCLWLAALWLAGGSPPPERGPPLRVPHDHSHGFAYDHEAVLGPEQARAFDQLSPEESRHRLGLLVGLMDGDGDGAVSLAELRGWLLRTRGRARAEELQRGRERYDQNGDGAVSWDEYRGEAYGNPGEPAPTGGTPQRGSHTMEGISHNRLYSPEPGVPEPSWVAEERAQFRGGRDVDGDGRLSPPEVGQWLRPPSSDWAGHEAAHLLHASDRDQVGNWEHWGGLGYWVGTQGTGGTGRHSDI</sequence>
<evidence type="ECO:0000259" key="5">
    <source>
        <dbReference type="Pfam" id="PF13202"/>
    </source>
</evidence>
<dbReference type="GO" id="GO:0005509">
    <property type="term" value="F:calcium ion binding"/>
    <property type="evidence" value="ECO:0007669"/>
    <property type="project" value="InterPro"/>
</dbReference>
<dbReference type="PANTHER" id="PTHR10827">
    <property type="entry name" value="RETICULOCALBIN"/>
    <property type="match status" value="1"/>
</dbReference>
<keyword evidence="3" id="KW-0106">Calcium</keyword>
<dbReference type="Ensembl" id="ENSAZOT00000013367.1">
    <property type="protein sequence ID" value="ENSAZOP00000012498.1"/>
    <property type="gene ID" value="ENSAZOG00000008001.1"/>
</dbReference>
<keyword evidence="4" id="KW-0732">Signal</keyword>
<dbReference type="PROSITE" id="PS00018">
    <property type="entry name" value="EF_HAND_1"/>
    <property type="match status" value="3"/>
</dbReference>
<feature type="signal peptide" evidence="4">
    <location>
        <begin position="1"/>
        <end position="22"/>
    </location>
</feature>
<feature type="chain" id="PRO_5034196077" description="EF-hand domain-containing protein" evidence="4">
    <location>
        <begin position="23"/>
        <end position="251"/>
    </location>
</feature>
<comment type="similarity">
    <text evidence="1">Belongs to the CREC family.</text>
</comment>
<feature type="domain" description="EF-hand" evidence="5">
    <location>
        <begin position="77"/>
        <end position="91"/>
    </location>
</feature>
<dbReference type="GO" id="GO:0005783">
    <property type="term" value="C:endoplasmic reticulum"/>
    <property type="evidence" value="ECO:0007669"/>
    <property type="project" value="TreeGrafter"/>
</dbReference>
<name>A0A8B9ZSX8_9AVES</name>
<dbReference type="InterPro" id="IPR002048">
    <property type="entry name" value="EF_hand_dom"/>
</dbReference>
<feature type="domain" description="EF-hand" evidence="5">
    <location>
        <begin position="112"/>
        <end position="127"/>
    </location>
</feature>